<dbReference type="AlphaFoldDB" id="A0A6G1FXA2"/>
<dbReference type="SUPFAM" id="SSF53335">
    <property type="entry name" value="S-adenosyl-L-methionine-dependent methyltransferases"/>
    <property type="match status" value="1"/>
</dbReference>
<reference evidence="4" key="3">
    <citation type="submission" date="2025-04" db="UniProtKB">
        <authorList>
            <consortium name="RefSeq"/>
        </authorList>
    </citation>
    <scope>IDENTIFICATION</scope>
    <source>
        <strain evidence="4">CBS 781.70</strain>
    </source>
</reference>
<reference evidence="2 4" key="1">
    <citation type="submission" date="2020-01" db="EMBL/GenBank/DDBJ databases">
        <authorList>
            <consortium name="DOE Joint Genome Institute"/>
            <person name="Haridas S."/>
            <person name="Albert R."/>
            <person name="Binder M."/>
            <person name="Bloem J."/>
            <person name="Labutti K."/>
            <person name="Salamov A."/>
            <person name="Andreopoulos B."/>
            <person name="Baker S.E."/>
            <person name="Barry K."/>
            <person name="Bills G."/>
            <person name="Bluhm B.H."/>
            <person name="Cannon C."/>
            <person name="Castanera R."/>
            <person name="Culley D.E."/>
            <person name="Daum C."/>
            <person name="Ezra D."/>
            <person name="Gonzalez J.B."/>
            <person name="Henrissat B."/>
            <person name="Kuo A."/>
            <person name="Liang C."/>
            <person name="Lipzen A."/>
            <person name="Lutzoni F."/>
            <person name="Magnuson J."/>
            <person name="Mondo S."/>
            <person name="Nolan M."/>
            <person name="Ohm R."/>
            <person name="Pangilinan J."/>
            <person name="Park H.-J."/>
            <person name="Ramirez L."/>
            <person name="Alfaro M."/>
            <person name="Sun H."/>
            <person name="Tritt A."/>
            <person name="Yoshinaga Y."/>
            <person name="Zwiers L.-H."/>
            <person name="Turgeon B.G."/>
            <person name="Goodwin S.B."/>
            <person name="Spatafora J.W."/>
            <person name="Crous P.W."/>
            <person name="Grigoriev I.V."/>
        </authorList>
    </citation>
    <scope>NUCLEOTIDE SEQUENCE</scope>
    <source>
        <strain evidence="2 4">CBS 781.70</strain>
    </source>
</reference>
<proteinExistence type="predicted"/>
<keyword evidence="3" id="KW-1185">Reference proteome</keyword>
<dbReference type="GO" id="GO:0008168">
    <property type="term" value="F:methyltransferase activity"/>
    <property type="evidence" value="ECO:0007669"/>
    <property type="project" value="UniProtKB-KW"/>
</dbReference>
<evidence type="ECO:0000313" key="4">
    <source>
        <dbReference type="RefSeq" id="XP_033532156.1"/>
    </source>
</evidence>
<dbReference type="Gene3D" id="3.40.50.150">
    <property type="entry name" value="Vaccinia Virus protein VP39"/>
    <property type="match status" value="1"/>
</dbReference>
<organism evidence="2">
    <name type="scientific">Eremomyces bilateralis CBS 781.70</name>
    <dbReference type="NCBI Taxonomy" id="1392243"/>
    <lineage>
        <taxon>Eukaryota</taxon>
        <taxon>Fungi</taxon>
        <taxon>Dikarya</taxon>
        <taxon>Ascomycota</taxon>
        <taxon>Pezizomycotina</taxon>
        <taxon>Dothideomycetes</taxon>
        <taxon>Dothideomycetes incertae sedis</taxon>
        <taxon>Eremomycetales</taxon>
        <taxon>Eremomycetaceae</taxon>
        <taxon>Eremomyces</taxon>
    </lineage>
</organism>
<feature type="region of interest" description="Disordered" evidence="1">
    <location>
        <begin position="1"/>
        <end position="21"/>
    </location>
</feature>
<dbReference type="PANTHER" id="PTHR43591">
    <property type="entry name" value="METHYLTRANSFERASE"/>
    <property type="match status" value="1"/>
</dbReference>
<dbReference type="PANTHER" id="PTHR43591:SF24">
    <property type="entry name" value="2-METHOXY-6-POLYPRENYL-1,4-BENZOQUINOL METHYLASE, MITOCHONDRIAL"/>
    <property type="match status" value="1"/>
</dbReference>
<dbReference type="RefSeq" id="XP_033532156.1">
    <property type="nucleotide sequence ID" value="XM_033679850.1"/>
</dbReference>
<dbReference type="Pfam" id="PF13489">
    <property type="entry name" value="Methyltransf_23"/>
    <property type="match status" value="1"/>
</dbReference>
<evidence type="ECO:0000256" key="1">
    <source>
        <dbReference type="SAM" id="MobiDB-lite"/>
    </source>
</evidence>
<keyword evidence="2" id="KW-0808">Transferase</keyword>
<gene>
    <name evidence="2 4" type="ORF">P152DRAFT_460219</name>
</gene>
<name>A0A6G1FXA2_9PEZI</name>
<dbReference type="GeneID" id="54420420"/>
<dbReference type="InterPro" id="IPR029063">
    <property type="entry name" value="SAM-dependent_MTases_sf"/>
</dbReference>
<accession>A0A6G1FXA2</accession>
<sequence length="350" mass="39023">MTEAVSKSPSPAAPADRPTATIEEAADVVAVEVGTEVDSAIGDDGASETTSLASSILEHTFENGRRYHSYKSGKYIMPDDDDELDRLDIHHHIALLHLNGELHLAPIGENPGAILDVGTGTGIWAIDMGDKYPSAKVTGVDLSPRQPSWVPPNVQFEIDDVEDEWNFRGQFDFVHCRYLAGSIHDWSKLIKQCFRQLNPGGWVEFKDWDVRPYSPSGELGKLPDNAVKAWHDVVMETCGDYYGATPTPALIIPDICKSTGFTKLENHVFEVPSGSWPKDKKKSLVGQYYGTTMREGAAAMSMRLLTAFRGWDPKEVDVLNAKFREDMKTTYFYHKYHIIYAQKPLDTPET</sequence>
<evidence type="ECO:0000313" key="3">
    <source>
        <dbReference type="Proteomes" id="UP000504638"/>
    </source>
</evidence>
<keyword evidence="2 4" id="KW-0489">Methyltransferase</keyword>
<dbReference type="Proteomes" id="UP000504638">
    <property type="component" value="Unplaced"/>
</dbReference>
<dbReference type="EMBL" id="ML975165">
    <property type="protein sequence ID" value="KAF1810525.1"/>
    <property type="molecule type" value="Genomic_DNA"/>
</dbReference>
<dbReference type="OrthoDB" id="2013972at2759"/>
<protein>
    <submittedName>
        <fullName evidence="2 4">S-adenosyl-L-methionine-dependent methyltransferase</fullName>
    </submittedName>
</protein>
<evidence type="ECO:0000313" key="2">
    <source>
        <dbReference type="EMBL" id="KAF1810525.1"/>
    </source>
</evidence>
<dbReference type="CDD" id="cd02440">
    <property type="entry name" value="AdoMet_MTases"/>
    <property type="match status" value="1"/>
</dbReference>
<dbReference type="GO" id="GO:0032259">
    <property type="term" value="P:methylation"/>
    <property type="evidence" value="ECO:0007669"/>
    <property type="project" value="UniProtKB-KW"/>
</dbReference>
<reference evidence="4" key="2">
    <citation type="submission" date="2020-04" db="EMBL/GenBank/DDBJ databases">
        <authorList>
            <consortium name="NCBI Genome Project"/>
        </authorList>
    </citation>
    <scope>NUCLEOTIDE SEQUENCE</scope>
    <source>
        <strain evidence="4">CBS 781.70</strain>
    </source>
</reference>